<dbReference type="PANTHER" id="PTHR24250:SF66">
    <property type="entry name" value="CHYMOTRYPSIN-LIKE PROTEASE CTRL-1"/>
    <property type="match status" value="1"/>
</dbReference>
<sequence length="281" mass="30073">MLLFISCLALVASALGCGRPSIQPQVSGYSKIVNGENAVSGSWPWQVSLQDGRGFHFCGGSLISPYWVVTAAHCTVSPRNHRVILGEHDRQSNSEQIQVKSIAKAITHPYYNRQNFNNDITLLRLSSPVQMTSRVGPVCLASSSTSIPSGTKCVTTGWGKTGQTSSPRLLQQTSLPLLSPAQCKGYWGYNRITDAMICAGASGVSSCQGDSGGPLVCQNSGAWSLVGIVSWGTSNCNVRTPAVYARVSYLRSWIDQTVALQLKPSFNTSTPLCDSSQNLPL</sequence>
<dbReference type="PRINTS" id="PR00722">
    <property type="entry name" value="CHYMOTRYPSIN"/>
</dbReference>
<evidence type="ECO:0000313" key="13">
    <source>
        <dbReference type="EMBL" id="CAB1416814.1"/>
    </source>
</evidence>
<dbReference type="Pfam" id="PF00089">
    <property type="entry name" value="Trypsin"/>
    <property type="match status" value="1"/>
</dbReference>
<dbReference type="PROSITE" id="PS00134">
    <property type="entry name" value="TRYPSIN_HIS"/>
    <property type="match status" value="1"/>
</dbReference>
<keyword evidence="11" id="KW-0732">Signal</keyword>
<comment type="caution">
    <text evidence="13">The sequence shown here is derived from an EMBL/GenBank/DDBJ whole genome shotgun (WGS) entry which is preliminary data.</text>
</comment>
<evidence type="ECO:0000256" key="10">
    <source>
        <dbReference type="RuleBase" id="RU363034"/>
    </source>
</evidence>
<evidence type="ECO:0000256" key="1">
    <source>
        <dbReference type="ARBA" id="ARBA00004239"/>
    </source>
</evidence>
<dbReference type="SUPFAM" id="SSF50494">
    <property type="entry name" value="Trypsin-like serine proteases"/>
    <property type="match status" value="1"/>
</dbReference>
<dbReference type="EC" id="3.4.21.1" evidence="9"/>
<evidence type="ECO:0000256" key="6">
    <source>
        <dbReference type="ARBA" id="ARBA00022825"/>
    </source>
</evidence>
<feature type="signal peptide" evidence="11">
    <location>
        <begin position="1"/>
        <end position="16"/>
    </location>
</feature>
<evidence type="ECO:0000256" key="11">
    <source>
        <dbReference type="SAM" id="SignalP"/>
    </source>
</evidence>
<dbReference type="InterPro" id="IPR018114">
    <property type="entry name" value="TRYPSIN_HIS"/>
</dbReference>
<dbReference type="AlphaFoldDB" id="A0A9N7TQT5"/>
<dbReference type="GO" id="GO:0006508">
    <property type="term" value="P:proteolysis"/>
    <property type="evidence" value="ECO:0007669"/>
    <property type="project" value="UniProtKB-KW"/>
</dbReference>
<dbReference type="PROSITE" id="PS50240">
    <property type="entry name" value="TRYPSIN_DOM"/>
    <property type="match status" value="1"/>
</dbReference>
<organism evidence="13 14">
    <name type="scientific">Pleuronectes platessa</name>
    <name type="common">European plaice</name>
    <dbReference type="NCBI Taxonomy" id="8262"/>
    <lineage>
        <taxon>Eukaryota</taxon>
        <taxon>Metazoa</taxon>
        <taxon>Chordata</taxon>
        <taxon>Craniata</taxon>
        <taxon>Vertebrata</taxon>
        <taxon>Euteleostomi</taxon>
        <taxon>Actinopterygii</taxon>
        <taxon>Neopterygii</taxon>
        <taxon>Teleostei</taxon>
        <taxon>Neoteleostei</taxon>
        <taxon>Acanthomorphata</taxon>
        <taxon>Carangaria</taxon>
        <taxon>Pleuronectiformes</taxon>
        <taxon>Pleuronectoidei</taxon>
        <taxon>Pleuronectidae</taxon>
        <taxon>Pleuronectes</taxon>
    </lineage>
</organism>
<dbReference type="InterPro" id="IPR001314">
    <property type="entry name" value="Peptidase_S1A"/>
</dbReference>
<name>A0A9N7TQT5_PLEPL</name>
<keyword evidence="8" id="KW-1015">Disulfide bond</keyword>
<dbReference type="InterPro" id="IPR001254">
    <property type="entry name" value="Trypsin_dom"/>
</dbReference>
<protein>
    <recommendedName>
        <fullName evidence="9">chymotrypsin</fullName>
        <ecNumber evidence="9">3.4.21.1</ecNumber>
    </recommendedName>
</protein>
<dbReference type="GO" id="GO:0007586">
    <property type="term" value="P:digestion"/>
    <property type="evidence" value="ECO:0007669"/>
    <property type="project" value="UniProtKB-KW"/>
</dbReference>
<dbReference type="Gene3D" id="2.40.10.10">
    <property type="entry name" value="Trypsin-like serine proteases"/>
    <property type="match status" value="1"/>
</dbReference>
<evidence type="ECO:0000256" key="9">
    <source>
        <dbReference type="ARBA" id="ARBA00044036"/>
    </source>
</evidence>
<feature type="chain" id="PRO_5040453783" description="chymotrypsin" evidence="11">
    <location>
        <begin position="17"/>
        <end position="281"/>
    </location>
</feature>
<evidence type="ECO:0000256" key="5">
    <source>
        <dbReference type="ARBA" id="ARBA00022801"/>
    </source>
</evidence>
<dbReference type="PROSITE" id="PS00135">
    <property type="entry name" value="TRYPSIN_SER"/>
    <property type="match status" value="1"/>
</dbReference>
<dbReference type="InterPro" id="IPR043504">
    <property type="entry name" value="Peptidase_S1_PA_chymotrypsin"/>
</dbReference>
<keyword evidence="2" id="KW-0964">Secreted</keyword>
<evidence type="ECO:0000256" key="7">
    <source>
        <dbReference type="ARBA" id="ARBA00023145"/>
    </source>
</evidence>
<dbReference type="GO" id="GO:0004252">
    <property type="term" value="F:serine-type endopeptidase activity"/>
    <property type="evidence" value="ECO:0007669"/>
    <property type="project" value="UniProtKB-EC"/>
</dbReference>
<dbReference type="FunFam" id="2.40.10.10:FF:000176">
    <property type="entry name" value="Chymotrypsinogen A"/>
    <property type="match status" value="1"/>
</dbReference>
<dbReference type="Proteomes" id="UP001153269">
    <property type="component" value="Unassembled WGS sequence"/>
</dbReference>
<evidence type="ECO:0000256" key="3">
    <source>
        <dbReference type="ARBA" id="ARBA00022670"/>
    </source>
</evidence>
<dbReference type="SMART" id="SM00020">
    <property type="entry name" value="Tryp_SPc"/>
    <property type="match status" value="1"/>
</dbReference>
<gene>
    <name evidence="13" type="ORF">PLEPLA_LOCUS4606</name>
</gene>
<evidence type="ECO:0000313" key="14">
    <source>
        <dbReference type="Proteomes" id="UP001153269"/>
    </source>
</evidence>
<evidence type="ECO:0000256" key="2">
    <source>
        <dbReference type="ARBA" id="ARBA00022525"/>
    </source>
</evidence>
<keyword evidence="4" id="KW-0222">Digestion</keyword>
<feature type="domain" description="Peptidase S1" evidence="12">
    <location>
        <begin position="32"/>
        <end position="259"/>
    </location>
</feature>
<evidence type="ECO:0000256" key="4">
    <source>
        <dbReference type="ARBA" id="ARBA00022757"/>
    </source>
</evidence>
<proteinExistence type="predicted"/>
<dbReference type="CDD" id="cd00190">
    <property type="entry name" value="Tryp_SPc"/>
    <property type="match status" value="1"/>
</dbReference>
<dbReference type="InterPro" id="IPR033116">
    <property type="entry name" value="TRYPSIN_SER"/>
</dbReference>
<keyword evidence="3 10" id="KW-0645">Protease</keyword>
<keyword evidence="14" id="KW-1185">Reference proteome</keyword>
<dbReference type="GO" id="GO:0005576">
    <property type="term" value="C:extracellular region"/>
    <property type="evidence" value="ECO:0007669"/>
    <property type="project" value="UniProtKB-SubCell"/>
</dbReference>
<comment type="subcellular location">
    <subcellularLocation>
        <location evidence="1">Secreted</location>
        <location evidence="1">Extracellular space</location>
    </subcellularLocation>
</comment>
<keyword evidence="6 10" id="KW-0720">Serine protease</keyword>
<dbReference type="InterPro" id="IPR009003">
    <property type="entry name" value="Peptidase_S1_PA"/>
</dbReference>
<keyword evidence="7" id="KW-0865">Zymogen</keyword>
<accession>A0A9N7TQT5</accession>
<evidence type="ECO:0000259" key="12">
    <source>
        <dbReference type="PROSITE" id="PS50240"/>
    </source>
</evidence>
<reference evidence="13" key="1">
    <citation type="submission" date="2020-03" db="EMBL/GenBank/DDBJ databases">
        <authorList>
            <person name="Weist P."/>
        </authorList>
    </citation>
    <scope>NUCLEOTIDE SEQUENCE</scope>
</reference>
<dbReference type="PANTHER" id="PTHR24250">
    <property type="entry name" value="CHYMOTRYPSIN-RELATED"/>
    <property type="match status" value="1"/>
</dbReference>
<dbReference type="FunFam" id="2.40.10.10:FF:000181">
    <property type="entry name" value="Chymotrypsinogen A"/>
    <property type="match status" value="1"/>
</dbReference>
<evidence type="ECO:0000256" key="8">
    <source>
        <dbReference type="ARBA" id="ARBA00023157"/>
    </source>
</evidence>
<keyword evidence="5 10" id="KW-0378">Hydrolase</keyword>
<dbReference type="EMBL" id="CADEAL010000225">
    <property type="protein sequence ID" value="CAB1416814.1"/>
    <property type="molecule type" value="Genomic_DNA"/>
</dbReference>